<accession>A0AA48IH04</accession>
<dbReference type="KEGG" id="ips:CfP315_0608"/>
<proteinExistence type="predicted"/>
<dbReference type="InterPro" id="IPR006944">
    <property type="entry name" value="Phage/GTA_portal"/>
</dbReference>
<reference evidence="1" key="1">
    <citation type="journal article" date="2023" name="ISME J.">
        <title>Emergence of putative energy parasites within Clostridia revealed by genome analysis of a novel endosymbiotic clade.</title>
        <authorList>
            <person name="Takahashi K."/>
            <person name="Kuwahara H."/>
            <person name="Horikawa Y."/>
            <person name="Izawa K."/>
            <person name="Kato D."/>
            <person name="Inagaki T."/>
            <person name="Yuki M."/>
            <person name="Ohkuma M."/>
            <person name="Hongoh Y."/>
        </authorList>
    </citation>
    <scope>NUCLEOTIDE SEQUENCE</scope>
    <source>
        <strain evidence="1">CfP3-15</strain>
    </source>
</reference>
<dbReference type="InterPro" id="IPR006427">
    <property type="entry name" value="Portal_HK97"/>
</dbReference>
<evidence type="ECO:0000313" key="1">
    <source>
        <dbReference type="EMBL" id="BED92035.1"/>
    </source>
</evidence>
<dbReference type="AlphaFoldDB" id="A0AA48IH04"/>
<sequence>MNLFDIFKHKQEIKNKQERGSPVTSLRGVNERENPITPPIDDCLLNALLNPQMIDAKKAMNISAVAESVNLISETVSMIPIKLYREEISQIDGKITRKTIEIQDERTSLLNDDTKDTLDGIQFKRAMVRDYLLFGGAYAYINKQKNKVKSINYVSNSYINIISNNDIIFKDYNILVNDKTFKPFEFIKVLRSTKDGATGIGIIEENKELLSVAYSTLLFEQNLISTGGNKRGFISSENTLSKETISALKQAWQNLYSNNQENVIVLNKGLSFKESSNTSVEMQLNENKKSMNSDIKSIFGIPNNSSNNNNFDYSLFIKTAIMPILTAIECALNRDFLLEKEKKNDQESLYFAFDTKEIIKGDIKTRFEAYRTALDSNLMQIDECRYMEDLEPLGLNFIKLGLSDVLYNPATKEVFTPNTGQAVNIGDDLTRGDQINENRN</sequence>
<dbReference type="Proteomes" id="UP001337580">
    <property type="component" value="Chromosome"/>
</dbReference>
<name>A0AA48IH04_9FIRM</name>
<protein>
    <submittedName>
        <fullName evidence="1">Phage portal protein</fullName>
    </submittedName>
</protein>
<dbReference type="EMBL" id="AP027924">
    <property type="protein sequence ID" value="BED92035.1"/>
    <property type="molecule type" value="Genomic_DNA"/>
</dbReference>
<dbReference type="Pfam" id="PF04860">
    <property type="entry name" value="Phage_portal"/>
    <property type="match status" value="1"/>
</dbReference>
<organism evidence="1">
    <name type="scientific">Candidatus Improbicoccus pseudotrichonymphae</name>
    <dbReference type="NCBI Taxonomy" id="3033792"/>
    <lineage>
        <taxon>Bacteria</taxon>
        <taxon>Bacillati</taxon>
        <taxon>Bacillota</taxon>
        <taxon>Clostridia</taxon>
        <taxon>Candidatus Improbicoccus</taxon>
    </lineage>
</organism>
<gene>
    <name evidence="1" type="ORF">CfP315_0608</name>
</gene>
<dbReference type="NCBIfam" id="TIGR01537">
    <property type="entry name" value="portal_HK97"/>
    <property type="match status" value="1"/>
</dbReference>